<evidence type="ECO:0000256" key="6">
    <source>
        <dbReference type="SAM" id="MobiDB-lite"/>
    </source>
</evidence>
<dbReference type="GO" id="GO:0046983">
    <property type="term" value="F:protein dimerization activity"/>
    <property type="evidence" value="ECO:0007669"/>
    <property type="project" value="InterPro"/>
</dbReference>
<dbReference type="OMA" id="DGNCHEL"/>
<dbReference type="FunFam" id="4.10.280.10:FF:000010">
    <property type="entry name" value="Scleraxis bHLH transcription factor"/>
    <property type="match status" value="1"/>
</dbReference>
<dbReference type="SMART" id="SM00353">
    <property type="entry name" value="HLH"/>
    <property type="match status" value="1"/>
</dbReference>
<evidence type="ECO:0000256" key="2">
    <source>
        <dbReference type="ARBA" id="ARBA00023015"/>
    </source>
</evidence>
<evidence type="ECO:0000256" key="5">
    <source>
        <dbReference type="ARBA" id="ARBA00023242"/>
    </source>
</evidence>
<evidence type="ECO:0000313" key="8">
    <source>
        <dbReference type="EMBL" id="KNC29544.1"/>
    </source>
</evidence>
<keyword evidence="3" id="KW-0238">DNA-binding</keyword>
<gene>
    <name evidence="8" type="ORF">FF38_11550</name>
</gene>
<name>A0A0L0CDJ5_LUCCU</name>
<feature type="compositionally biased region" description="Polar residues" evidence="6">
    <location>
        <begin position="200"/>
        <end position="232"/>
    </location>
</feature>
<keyword evidence="5" id="KW-0539">Nucleus</keyword>
<dbReference type="STRING" id="7375.A0A0L0CDJ5"/>
<proteinExistence type="predicted"/>
<sequence length="315" mass="35960">MMLLGDPLYFMLFNRSRNGNPPIQRNAANARERARMRVLSSAFGRLKTKLPNIPADTKLSKLDTLRLATMYIKQLKTVVEGGVAGAAGVANATNGDIMEGTLNNNGNNATHNYLNLNTGVQSMNWPFGFHHHLSNSSLIRSSPATSLINHNISNNNWSSPNGDNNNEEPLKPLRYEDNYEHNHHQQEQISSYLQHTSLTETNHNHQPTNHWYSETPSPELDSTSSTCLTFENSHLQHQPSEQHHHQQQMHSHHQHHLHNLTHLQSDPTHSSSTFQLQHDFHHHSHHHQQHQPSQLHHLHQNSFVNNSNFQSTSIR</sequence>
<feature type="region of interest" description="Disordered" evidence="6">
    <location>
        <begin position="200"/>
        <end position="257"/>
    </location>
</feature>
<dbReference type="PROSITE" id="PS50888">
    <property type="entry name" value="BHLH"/>
    <property type="match status" value="1"/>
</dbReference>
<dbReference type="GO" id="GO:0000981">
    <property type="term" value="F:DNA-binding transcription factor activity, RNA polymerase II-specific"/>
    <property type="evidence" value="ECO:0007669"/>
    <property type="project" value="TreeGrafter"/>
</dbReference>
<feature type="domain" description="BHLH" evidence="7">
    <location>
        <begin position="23"/>
        <end position="75"/>
    </location>
</feature>
<dbReference type="Pfam" id="PF00010">
    <property type="entry name" value="HLH"/>
    <property type="match status" value="1"/>
</dbReference>
<evidence type="ECO:0000256" key="3">
    <source>
        <dbReference type="ARBA" id="ARBA00023125"/>
    </source>
</evidence>
<dbReference type="InterPro" id="IPR036638">
    <property type="entry name" value="HLH_DNA-bd_sf"/>
</dbReference>
<dbReference type="Gene3D" id="4.10.280.10">
    <property type="entry name" value="Helix-loop-helix DNA-binding domain"/>
    <property type="match status" value="1"/>
</dbReference>
<protein>
    <recommendedName>
        <fullName evidence="7">BHLH domain-containing protein</fullName>
    </recommendedName>
</protein>
<dbReference type="SUPFAM" id="SSF47459">
    <property type="entry name" value="HLH, helix-loop-helix DNA-binding domain"/>
    <property type="match status" value="1"/>
</dbReference>
<feature type="compositionally biased region" description="Basic residues" evidence="6">
    <location>
        <begin position="245"/>
        <end position="257"/>
    </location>
</feature>
<keyword evidence="4" id="KW-0804">Transcription</keyword>
<dbReference type="EMBL" id="JRES01000655">
    <property type="protein sequence ID" value="KNC29544.1"/>
    <property type="molecule type" value="Genomic_DNA"/>
</dbReference>
<dbReference type="GO" id="GO:0005634">
    <property type="term" value="C:nucleus"/>
    <property type="evidence" value="ECO:0007669"/>
    <property type="project" value="UniProtKB-SubCell"/>
</dbReference>
<evidence type="ECO:0000256" key="4">
    <source>
        <dbReference type="ARBA" id="ARBA00023163"/>
    </source>
</evidence>
<dbReference type="InterPro" id="IPR050283">
    <property type="entry name" value="E-box_TF_Regulators"/>
</dbReference>
<dbReference type="InterPro" id="IPR011598">
    <property type="entry name" value="bHLH_dom"/>
</dbReference>
<dbReference type="GO" id="GO:0032502">
    <property type="term" value="P:developmental process"/>
    <property type="evidence" value="ECO:0007669"/>
    <property type="project" value="TreeGrafter"/>
</dbReference>
<dbReference type="PANTHER" id="PTHR23349">
    <property type="entry name" value="BASIC HELIX-LOOP-HELIX TRANSCRIPTION FACTOR, TWIST"/>
    <property type="match status" value="1"/>
</dbReference>
<reference evidence="8 9" key="1">
    <citation type="journal article" date="2015" name="Nat. Commun.">
        <title>Lucilia cuprina genome unlocks parasitic fly biology to underpin future interventions.</title>
        <authorList>
            <person name="Anstead C.A."/>
            <person name="Korhonen P.K."/>
            <person name="Young N.D."/>
            <person name="Hall R.S."/>
            <person name="Jex A.R."/>
            <person name="Murali S.C."/>
            <person name="Hughes D.S."/>
            <person name="Lee S.F."/>
            <person name="Perry T."/>
            <person name="Stroehlein A.J."/>
            <person name="Ansell B.R."/>
            <person name="Breugelmans B."/>
            <person name="Hofmann A."/>
            <person name="Qu J."/>
            <person name="Dugan S."/>
            <person name="Lee S.L."/>
            <person name="Chao H."/>
            <person name="Dinh H."/>
            <person name="Han Y."/>
            <person name="Doddapaneni H.V."/>
            <person name="Worley K.C."/>
            <person name="Muzny D.M."/>
            <person name="Ioannidis P."/>
            <person name="Waterhouse R.M."/>
            <person name="Zdobnov E.M."/>
            <person name="James P.J."/>
            <person name="Bagnall N.H."/>
            <person name="Kotze A.C."/>
            <person name="Gibbs R.A."/>
            <person name="Richards S."/>
            <person name="Batterham P."/>
            <person name="Gasser R.B."/>
        </authorList>
    </citation>
    <scope>NUCLEOTIDE SEQUENCE [LARGE SCALE GENOMIC DNA]</scope>
    <source>
        <strain evidence="8 9">LS</strain>
        <tissue evidence="8">Full body</tissue>
    </source>
</reference>
<comment type="subcellular location">
    <subcellularLocation>
        <location evidence="1">Nucleus</location>
    </subcellularLocation>
</comment>
<evidence type="ECO:0000313" key="9">
    <source>
        <dbReference type="Proteomes" id="UP000037069"/>
    </source>
</evidence>
<dbReference type="Proteomes" id="UP000037069">
    <property type="component" value="Unassembled WGS sequence"/>
</dbReference>
<keyword evidence="2" id="KW-0805">Transcription regulation</keyword>
<accession>A0A0L0CDJ5</accession>
<organism evidence="8 9">
    <name type="scientific">Lucilia cuprina</name>
    <name type="common">Green bottle fly</name>
    <name type="synonym">Australian sheep blowfly</name>
    <dbReference type="NCBI Taxonomy" id="7375"/>
    <lineage>
        <taxon>Eukaryota</taxon>
        <taxon>Metazoa</taxon>
        <taxon>Ecdysozoa</taxon>
        <taxon>Arthropoda</taxon>
        <taxon>Hexapoda</taxon>
        <taxon>Insecta</taxon>
        <taxon>Pterygota</taxon>
        <taxon>Neoptera</taxon>
        <taxon>Endopterygota</taxon>
        <taxon>Diptera</taxon>
        <taxon>Brachycera</taxon>
        <taxon>Muscomorpha</taxon>
        <taxon>Oestroidea</taxon>
        <taxon>Calliphoridae</taxon>
        <taxon>Luciliinae</taxon>
        <taxon>Lucilia</taxon>
    </lineage>
</organism>
<evidence type="ECO:0000259" key="7">
    <source>
        <dbReference type="PROSITE" id="PS50888"/>
    </source>
</evidence>
<comment type="caution">
    <text evidence="8">The sequence shown here is derived from an EMBL/GenBank/DDBJ whole genome shotgun (WGS) entry which is preliminary data.</text>
</comment>
<keyword evidence="9" id="KW-1185">Reference proteome</keyword>
<dbReference type="GO" id="GO:0000977">
    <property type="term" value="F:RNA polymerase II transcription regulatory region sequence-specific DNA binding"/>
    <property type="evidence" value="ECO:0007669"/>
    <property type="project" value="TreeGrafter"/>
</dbReference>
<evidence type="ECO:0000256" key="1">
    <source>
        <dbReference type="ARBA" id="ARBA00004123"/>
    </source>
</evidence>
<dbReference type="AlphaFoldDB" id="A0A0L0CDJ5"/>
<dbReference type="PANTHER" id="PTHR23349:SF72">
    <property type="entry name" value="HLH54F"/>
    <property type="match status" value="1"/>
</dbReference>